<dbReference type="EMBL" id="ACFU01000015">
    <property type="protein sequence ID" value="EEF13724.1"/>
    <property type="molecule type" value="Genomic_DNA"/>
</dbReference>
<organism evidence="1 2">
    <name type="scientific">Campylobacter rectus RM3267</name>
    <dbReference type="NCBI Taxonomy" id="553218"/>
    <lineage>
        <taxon>Bacteria</taxon>
        <taxon>Pseudomonadati</taxon>
        <taxon>Campylobacterota</taxon>
        <taxon>Epsilonproteobacteria</taxon>
        <taxon>Campylobacterales</taxon>
        <taxon>Campylobacteraceae</taxon>
        <taxon>Campylobacter</taxon>
    </lineage>
</organism>
<comment type="caution">
    <text evidence="1">The sequence shown here is derived from an EMBL/GenBank/DDBJ whole genome shotgun (WGS) entry which is preliminary data.</text>
</comment>
<protein>
    <submittedName>
        <fullName evidence="1">Uncharacterized protein</fullName>
    </submittedName>
</protein>
<proteinExistence type="predicted"/>
<evidence type="ECO:0000313" key="1">
    <source>
        <dbReference type="EMBL" id="EEF13724.1"/>
    </source>
</evidence>
<feature type="non-terminal residue" evidence="1">
    <location>
        <position position="45"/>
    </location>
</feature>
<name>B9D2V4_CAMRE</name>
<gene>
    <name evidence="1" type="ORF">CAMRE0001_1054</name>
</gene>
<sequence length="45" mass="5319">MRTPQNIYGDASKPLRINAKNQVRRKQNLREIYRIHIDVKAVRSA</sequence>
<reference evidence="1 2" key="1">
    <citation type="submission" date="2008-08" db="EMBL/GenBank/DDBJ databases">
        <authorList>
            <person name="Madupu R."/>
            <person name="Durkin A.S."/>
            <person name="Torralba M."/>
            <person name="Methe B."/>
            <person name="Sutton G.G."/>
            <person name="Strausberg R.L."/>
            <person name="Nelson K.E."/>
        </authorList>
    </citation>
    <scope>NUCLEOTIDE SEQUENCE [LARGE SCALE GENOMIC DNA]</scope>
    <source>
        <strain evidence="1 2">RM3267</strain>
    </source>
</reference>
<accession>B9D2V4</accession>
<evidence type="ECO:0000313" key="2">
    <source>
        <dbReference type="Proteomes" id="UP000003082"/>
    </source>
</evidence>
<dbReference type="AlphaFoldDB" id="B9D2V4"/>
<keyword evidence="2" id="KW-1185">Reference proteome</keyword>
<dbReference type="Proteomes" id="UP000003082">
    <property type="component" value="Unassembled WGS sequence"/>
</dbReference>